<evidence type="ECO:0000313" key="1">
    <source>
        <dbReference type="Ensembl" id="ENSMAMP00000025998.2"/>
    </source>
</evidence>
<evidence type="ECO:0000313" key="2">
    <source>
        <dbReference type="Proteomes" id="UP000261640"/>
    </source>
</evidence>
<sequence>MHIAVIKYDDFLLFFPTANPDPEITAGVSALPDMGNLKWKQWSGGSLPNRIVSIYNTYTGSTDYICKHACYAGFYNPTKGSFCHYIIENSFRSSPTFQFLVNEDNFEILEWKDGYSGSVPEHSVRTCSSDKIYVGRNKYGLGKVEPKHKAFYIPWEGTYYWYYTYQVLTFNRDVENERVSDVKYNTGRADIISYPPEAMTSATVFNYECNKVVKTAQLSKMIRVEKRWDVGTSLTVGVRKSFTAGIPTVASGSVEVSAEVSFQTSGGHTYSEETGHSLSVEIIVPPNHSCTARMLGHKYKIDIPFTARLTRTYSDGTTTWRSVSGTYSGVQVGEVHTVVERCVPVANAKPCPASAFSKPSKRNPSVWSVYVVPV</sequence>
<dbReference type="Pfam" id="PF11901">
    <property type="entry name" value="DM9"/>
    <property type="match status" value="1"/>
</dbReference>
<dbReference type="AlphaFoldDB" id="A0A3Q3MEW1"/>
<dbReference type="PANTHER" id="PTHR39244:SF5">
    <property type="entry name" value="NATTERIN-3-LIKE"/>
    <property type="match status" value="1"/>
</dbReference>
<accession>A0A3Q3MEW1</accession>
<name>A0A3Q3MEW1_9TELE</name>
<organism evidence="1 2">
    <name type="scientific">Mastacembelus armatus</name>
    <name type="common">zig-zag eel</name>
    <dbReference type="NCBI Taxonomy" id="205130"/>
    <lineage>
        <taxon>Eukaryota</taxon>
        <taxon>Metazoa</taxon>
        <taxon>Chordata</taxon>
        <taxon>Craniata</taxon>
        <taxon>Vertebrata</taxon>
        <taxon>Euteleostomi</taxon>
        <taxon>Actinopterygii</taxon>
        <taxon>Neopterygii</taxon>
        <taxon>Teleostei</taxon>
        <taxon>Neoteleostei</taxon>
        <taxon>Acanthomorphata</taxon>
        <taxon>Anabantaria</taxon>
        <taxon>Synbranchiformes</taxon>
        <taxon>Mastacembelidae</taxon>
        <taxon>Mastacembelus</taxon>
    </lineage>
</organism>
<dbReference type="SMART" id="SM00696">
    <property type="entry name" value="DM9"/>
    <property type="match status" value="1"/>
</dbReference>
<dbReference type="CDD" id="cd20220">
    <property type="entry name" value="PFM_natterin-3-like"/>
    <property type="match status" value="1"/>
</dbReference>
<protein>
    <submittedName>
        <fullName evidence="1">Uncharacterized protein</fullName>
    </submittedName>
</protein>
<dbReference type="PANTHER" id="PTHR39244">
    <property type="entry name" value="NATTERIN-4"/>
    <property type="match status" value="1"/>
</dbReference>
<proteinExistence type="predicted"/>
<reference evidence="1" key="1">
    <citation type="submission" date="2025-08" db="UniProtKB">
        <authorList>
            <consortium name="Ensembl"/>
        </authorList>
    </citation>
    <scope>IDENTIFICATION</scope>
</reference>
<dbReference type="Gene3D" id="2.170.15.10">
    <property type="entry name" value="Proaerolysin, chain A, domain 3"/>
    <property type="match status" value="1"/>
</dbReference>
<dbReference type="FunCoup" id="A0A3Q3MEW1">
    <property type="interactions" value="3"/>
</dbReference>
<dbReference type="Proteomes" id="UP000261640">
    <property type="component" value="Unplaced"/>
</dbReference>
<keyword evidence="2" id="KW-1185">Reference proteome</keyword>
<dbReference type="InterPro" id="IPR053237">
    <property type="entry name" value="Natterin_C"/>
</dbReference>
<reference evidence="1" key="2">
    <citation type="submission" date="2025-09" db="UniProtKB">
        <authorList>
            <consortium name="Ensembl"/>
        </authorList>
    </citation>
    <scope>IDENTIFICATION</scope>
</reference>
<dbReference type="SUPFAM" id="SSF56973">
    <property type="entry name" value="Aerolisin/ETX pore-forming domain"/>
    <property type="match status" value="1"/>
</dbReference>
<dbReference type="GeneTree" id="ENSGT00400000024875"/>
<dbReference type="InParanoid" id="A0A3Q3MEW1"/>
<dbReference type="Ensembl" id="ENSMAMT00000026664.2">
    <property type="protein sequence ID" value="ENSMAMP00000025998.2"/>
    <property type="gene ID" value="ENSMAMG00000017449.2"/>
</dbReference>
<dbReference type="InterPro" id="IPR006616">
    <property type="entry name" value="DM9_repeat"/>
</dbReference>